<comment type="caution">
    <text evidence="1">The sequence shown here is derived from an EMBL/GenBank/DDBJ whole genome shotgun (WGS) entry which is preliminary data.</text>
</comment>
<accession>A0ABS5TLM0</accession>
<gene>
    <name evidence="1" type="ORF">KIH74_22575</name>
</gene>
<organism evidence="1 2">
    <name type="scientific">Kineosporia corallincola</name>
    <dbReference type="NCBI Taxonomy" id="2835133"/>
    <lineage>
        <taxon>Bacteria</taxon>
        <taxon>Bacillati</taxon>
        <taxon>Actinomycetota</taxon>
        <taxon>Actinomycetes</taxon>
        <taxon>Kineosporiales</taxon>
        <taxon>Kineosporiaceae</taxon>
        <taxon>Kineosporia</taxon>
    </lineage>
</organism>
<dbReference type="RefSeq" id="WP_214158114.1">
    <property type="nucleotide sequence ID" value="NZ_JAHBAY010000010.1"/>
</dbReference>
<proteinExistence type="predicted"/>
<dbReference type="EMBL" id="JAHBAY010000010">
    <property type="protein sequence ID" value="MBT0771743.1"/>
    <property type="molecule type" value="Genomic_DNA"/>
</dbReference>
<sequence length="111" mass="12254">MTDHVTPIRPQVVPAYMDCEFTVEVRRDGTPEIVGRHDGVVLYRVRQAPGGDGRYIAAEIADHLSGRLTAQRALGQILDKAVDVDGRWVVKLTHEQVGQYRALTETGQGDS</sequence>
<protein>
    <submittedName>
        <fullName evidence="1">Uncharacterized protein</fullName>
    </submittedName>
</protein>
<evidence type="ECO:0000313" key="2">
    <source>
        <dbReference type="Proteomes" id="UP001197247"/>
    </source>
</evidence>
<keyword evidence="2" id="KW-1185">Reference proteome</keyword>
<reference evidence="1 2" key="1">
    <citation type="submission" date="2021-05" db="EMBL/GenBank/DDBJ databases">
        <title>Kineosporia and Streptomyces sp. nov. two new marine actinobacteria isolated from Coral.</title>
        <authorList>
            <person name="Buangrab K."/>
            <person name="Sutthacheep M."/>
            <person name="Yeemin T."/>
            <person name="Harunari E."/>
            <person name="Igarashi Y."/>
            <person name="Kanchanasin P."/>
            <person name="Tanasupawat S."/>
            <person name="Phongsopitanun W."/>
        </authorList>
    </citation>
    <scope>NUCLEOTIDE SEQUENCE [LARGE SCALE GENOMIC DNA]</scope>
    <source>
        <strain evidence="1 2">J2-2</strain>
    </source>
</reference>
<dbReference type="Proteomes" id="UP001197247">
    <property type="component" value="Unassembled WGS sequence"/>
</dbReference>
<name>A0ABS5TLM0_9ACTN</name>
<evidence type="ECO:0000313" key="1">
    <source>
        <dbReference type="EMBL" id="MBT0771743.1"/>
    </source>
</evidence>